<sequence>MFSSCDHVVALSILAEDVAAAAWADCKSLRILDIGNGVLSVGKQAFKNCSRLEAVSLGGQVLTIGAEAFRDCSSLTSVVLGSKLDYLGMDVFSGCHALTAATVPSPLPRRIVDVFDCSILTSVTFLRSATTIAEAVLKDCTSVVSVHMFDNITSVGEYAFAHCSSLSSVTMSSQIRSIGAWAFWDCANIISLPLSDTVESIGRGAFQGCTSLAYMELPPNLTDIADFTFSGCSALEHLTARGVHRELVEGGLSRINYIGKYAFHVCARLEMVDIGVSVTSVGEYAFAGCSSLASTPSLKGLTKLEDYVFANCSGLRHVLIPEGVIAIQQGAFYNCSSLQSLEWGIELNRIGDDTITIGKSAFRYCKSLRNLTIPASVAWIEEDAFQNTELDGATIFPRDDRIVDQSAFPPGVVTECGNGFELIVKGCACPEGKMFVANSRACSPCGLYFDCPGGHLEADPSIYDATVSVKEGYMTIENDPFSVYRCVKALRCAGNRQVLTNMCTEGFDPASVRCATCLPDMYLSDGTCKSCTGVDGGFMMAKLVAVGVVQLLFRSIAFYINVNSPKSASQGTIESLVDFVQIVQTLSRLDIVAPDALQSFFDLLNLFTIPGIFKTLDFKPECTFGTFGGTITYSILKDTLTPLVLFFNLAMMQVLFILCGRTLRRDFVHNLVCLVFANLFISLVTLSFSLFYTERMPNGKNMVIAFPQLEYGTSSWKVYLPINLFASVSYGLTMYSYVAYTVFTAPRRVGTEPGFLARYRFCFGTKRPDRWWWIMVKMSFGLSLCLVQVVLPAKNVHAHVYTSALFMFLVTVIMYGAWPWKFDSNNWVELMCKIGLIILLMLTTSFIDVNSVPQIELEQMRNIWAFLIICTLVIIFIVALALFTKDLIFSMHRVRIKQVRTAQAMWHLRDMSLALLMMPEKEYARRLAAIGDSDRALLLEVTKNIKNVIFGQQESSHWTQQRLIAGKEHEVWDHGKRVIGFLQESKSGRLQERLEQSMQFRMHSLKLARAISQSRPTISSSSSSRLKAVPMLRYGSISSRHSDIRSVMKSVRSLPSEEVGTNWTNGIADWMKRMIFSDAELTKDAFRRKIFTSFPHLNIPEDGLDMLFSVLDNNGSGTVTHQKLTDLLAALAPRKVLLAMDPDDEEDDAVDSDDTSPIQTPQSGGEGENENEDVPANAETRLAPPGRSLSWSGSCAIRSISTTSETNQIGIEI</sequence>
<feature type="transmembrane region" description="Helical" evidence="2">
    <location>
        <begin position="863"/>
        <end position="883"/>
    </location>
</feature>
<dbReference type="Proteomes" id="UP001189429">
    <property type="component" value="Unassembled WGS sequence"/>
</dbReference>
<organism evidence="4 5">
    <name type="scientific">Prorocentrum cordatum</name>
    <dbReference type="NCBI Taxonomy" id="2364126"/>
    <lineage>
        <taxon>Eukaryota</taxon>
        <taxon>Sar</taxon>
        <taxon>Alveolata</taxon>
        <taxon>Dinophyceae</taxon>
        <taxon>Prorocentrales</taxon>
        <taxon>Prorocentraceae</taxon>
        <taxon>Prorocentrum</taxon>
    </lineage>
</organism>
<dbReference type="InterPro" id="IPR002048">
    <property type="entry name" value="EF_hand_dom"/>
</dbReference>
<dbReference type="EMBL" id="CAUYUJ010014845">
    <property type="protein sequence ID" value="CAK0846764.1"/>
    <property type="molecule type" value="Genomic_DNA"/>
</dbReference>
<dbReference type="SUPFAM" id="SSF57184">
    <property type="entry name" value="Growth factor receptor domain"/>
    <property type="match status" value="1"/>
</dbReference>
<gene>
    <name evidence="4" type="ORF">PCOR1329_LOCUS40178</name>
</gene>
<evidence type="ECO:0000313" key="5">
    <source>
        <dbReference type="Proteomes" id="UP001189429"/>
    </source>
</evidence>
<feature type="domain" description="EF-hand" evidence="3">
    <location>
        <begin position="1099"/>
        <end position="1134"/>
    </location>
</feature>
<dbReference type="PANTHER" id="PTHR45661:SF3">
    <property type="entry name" value="IG-LIKE DOMAIN-CONTAINING PROTEIN"/>
    <property type="match status" value="1"/>
</dbReference>
<keyword evidence="2" id="KW-0472">Membrane</keyword>
<name>A0ABN9TLA8_9DINO</name>
<dbReference type="InterPro" id="IPR032675">
    <property type="entry name" value="LRR_dom_sf"/>
</dbReference>
<feature type="region of interest" description="Disordered" evidence="1">
    <location>
        <begin position="1144"/>
        <end position="1194"/>
    </location>
</feature>
<dbReference type="Gene3D" id="3.80.10.10">
    <property type="entry name" value="Ribonuclease Inhibitor"/>
    <property type="match status" value="2"/>
</dbReference>
<dbReference type="InterPro" id="IPR026906">
    <property type="entry name" value="LRR_5"/>
</dbReference>
<feature type="transmembrane region" description="Helical" evidence="2">
    <location>
        <begin position="671"/>
        <end position="692"/>
    </location>
</feature>
<evidence type="ECO:0000256" key="2">
    <source>
        <dbReference type="SAM" id="Phobius"/>
    </source>
</evidence>
<protein>
    <recommendedName>
        <fullName evidence="3">EF-hand domain-containing protein</fullName>
    </recommendedName>
</protein>
<dbReference type="Pfam" id="PF13306">
    <property type="entry name" value="LRR_5"/>
    <property type="match status" value="2"/>
</dbReference>
<feature type="transmembrane region" description="Helical" evidence="2">
    <location>
        <begin position="640"/>
        <end position="659"/>
    </location>
</feature>
<dbReference type="PROSITE" id="PS50222">
    <property type="entry name" value="EF_HAND_2"/>
    <property type="match status" value="1"/>
</dbReference>
<accession>A0ABN9TLA8</accession>
<feature type="transmembrane region" description="Helical" evidence="2">
    <location>
        <begin position="798"/>
        <end position="818"/>
    </location>
</feature>
<feature type="transmembrane region" description="Helical" evidence="2">
    <location>
        <begin position="771"/>
        <end position="792"/>
    </location>
</feature>
<feature type="compositionally biased region" description="Acidic residues" evidence="1">
    <location>
        <begin position="1144"/>
        <end position="1154"/>
    </location>
</feature>
<dbReference type="InterPro" id="IPR009030">
    <property type="entry name" value="Growth_fac_rcpt_cys_sf"/>
</dbReference>
<proteinExistence type="predicted"/>
<keyword evidence="2" id="KW-1133">Transmembrane helix</keyword>
<evidence type="ECO:0000256" key="1">
    <source>
        <dbReference type="SAM" id="MobiDB-lite"/>
    </source>
</evidence>
<keyword evidence="2" id="KW-0812">Transmembrane</keyword>
<keyword evidence="5" id="KW-1185">Reference proteome</keyword>
<comment type="caution">
    <text evidence="4">The sequence shown here is derived from an EMBL/GenBank/DDBJ whole genome shotgun (WGS) entry which is preliminary data.</text>
</comment>
<reference evidence="4" key="1">
    <citation type="submission" date="2023-10" db="EMBL/GenBank/DDBJ databases">
        <authorList>
            <person name="Chen Y."/>
            <person name="Shah S."/>
            <person name="Dougan E. K."/>
            <person name="Thang M."/>
            <person name="Chan C."/>
        </authorList>
    </citation>
    <scope>NUCLEOTIDE SEQUENCE [LARGE SCALE GENOMIC DNA]</scope>
</reference>
<evidence type="ECO:0000259" key="3">
    <source>
        <dbReference type="PROSITE" id="PS50222"/>
    </source>
</evidence>
<dbReference type="PANTHER" id="PTHR45661">
    <property type="entry name" value="SURFACE ANTIGEN"/>
    <property type="match status" value="1"/>
</dbReference>
<dbReference type="InterPro" id="IPR053139">
    <property type="entry name" value="Surface_bspA-like"/>
</dbReference>
<feature type="transmembrane region" description="Helical" evidence="2">
    <location>
        <begin position="830"/>
        <end position="847"/>
    </location>
</feature>
<evidence type="ECO:0000313" key="4">
    <source>
        <dbReference type="EMBL" id="CAK0846764.1"/>
    </source>
</evidence>
<dbReference type="SUPFAM" id="SSF52058">
    <property type="entry name" value="L domain-like"/>
    <property type="match status" value="1"/>
</dbReference>
<feature type="transmembrane region" description="Helical" evidence="2">
    <location>
        <begin position="718"/>
        <end position="738"/>
    </location>
</feature>